<reference evidence="1 2" key="1">
    <citation type="submission" date="2020-04" db="EMBL/GenBank/DDBJ databases">
        <title>Gordonia sp. nov. TBRC 11910.</title>
        <authorList>
            <person name="Suriyachadkun C."/>
        </authorList>
    </citation>
    <scope>NUCLEOTIDE SEQUENCE [LARGE SCALE GENOMIC DNA]</scope>
    <source>
        <strain evidence="1 2">TBRC 11910</strain>
    </source>
</reference>
<dbReference type="AlphaFoldDB" id="A0A848KSU3"/>
<sequence length="117" mass="13441">MSPKRGERVPPPRRPKGWELRFATSDAVKGWEELCRNAAAQTWDAWTILSERPVTPMNRARQHQLKGQLGTRSVQGVSMPQWQYEVTSSGRIWYCVDEENMVVWLTMASTSHPKATE</sequence>
<evidence type="ECO:0000313" key="1">
    <source>
        <dbReference type="EMBL" id="NMO02024.1"/>
    </source>
</evidence>
<accession>A0A848KSU3</accession>
<comment type="caution">
    <text evidence="1">The sequence shown here is derived from an EMBL/GenBank/DDBJ whole genome shotgun (WGS) entry which is preliminary data.</text>
</comment>
<organism evidence="1 2">
    <name type="scientific">Gordonia asplenii</name>
    <dbReference type="NCBI Taxonomy" id="2725283"/>
    <lineage>
        <taxon>Bacteria</taxon>
        <taxon>Bacillati</taxon>
        <taxon>Actinomycetota</taxon>
        <taxon>Actinomycetes</taxon>
        <taxon>Mycobacteriales</taxon>
        <taxon>Gordoniaceae</taxon>
        <taxon>Gordonia</taxon>
    </lineage>
</organism>
<protein>
    <submittedName>
        <fullName evidence="1">Uncharacterized protein</fullName>
    </submittedName>
</protein>
<dbReference type="Proteomes" id="UP000550729">
    <property type="component" value="Unassembled WGS sequence"/>
</dbReference>
<name>A0A848KSU3_9ACTN</name>
<proteinExistence type="predicted"/>
<dbReference type="EMBL" id="JABBNB010000011">
    <property type="protein sequence ID" value="NMO02024.1"/>
    <property type="molecule type" value="Genomic_DNA"/>
</dbReference>
<gene>
    <name evidence="1" type="ORF">HH308_12455</name>
</gene>
<keyword evidence="2" id="KW-1185">Reference proteome</keyword>
<evidence type="ECO:0000313" key="2">
    <source>
        <dbReference type="Proteomes" id="UP000550729"/>
    </source>
</evidence>